<protein>
    <recommendedName>
        <fullName evidence="4">Methionine--tRNA ligase, cytoplasmic</fullName>
        <ecNumber evidence="3">6.1.1.10</ecNumber>
    </recommendedName>
    <alternativeName>
        <fullName evidence="10">Methionyl-tRNA synthetase</fullName>
    </alternativeName>
</protein>
<dbReference type="SUPFAM" id="SSF52374">
    <property type="entry name" value="Nucleotidylyl transferase"/>
    <property type="match status" value="1"/>
</dbReference>
<comment type="catalytic activity">
    <reaction evidence="11">
        <text>tRNA(Met) + L-methionine + ATP = L-methionyl-tRNA(Met) + AMP + diphosphate</text>
        <dbReference type="Rhea" id="RHEA:13481"/>
        <dbReference type="Rhea" id="RHEA-COMP:9667"/>
        <dbReference type="Rhea" id="RHEA-COMP:9698"/>
        <dbReference type="ChEBI" id="CHEBI:30616"/>
        <dbReference type="ChEBI" id="CHEBI:33019"/>
        <dbReference type="ChEBI" id="CHEBI:57844"/>
        <dbReference type="ChEBI" id="CHEBI:78442"/>
        <dbReference type="ChEBI" id="CHEBI:78530"/>
        <dbReference type="ChEBI" id="CHEBI:456215"/>
        <dbReference type="EC" id="6.1.1.10"/>
    </reaction>
</comment>
<dbReference type="Gene3D" id="2.170.220.10">
    <property type="match status" value="1"/>
</dbReference>
<dbReference type="InterPro" id="IPR014758">
    <property type="entry name" value="Met-tRNA_synth"/>
</dbReference>
<evidence type="ECO:0000256" key="1">
    <source>
        <dbReference type="ARBA" id="ARBA00004496"/>
    </source>
</evidence>
<dbReference type="NCBIfam" id="TIGR00398">
    <property type="entry name" value="metG"/>
    <property type="match status" value="1"/>
</dbReference>
<evidence type="ECO:0000256" key="10">
    <source>
        <dbReference type="ARBA" id="ARBA00030904"/>
    </source>
</evidence>
<dbReference type="CDD" id="cd00814">
    <property type="entry name" value="MetRS_core"/>
    <property type="match status" value="1"/>
</dbReference>
<keyword evidence="6 12" id="KW-0547">Nucleotide-binding</keyword>
<reference evidence="16" key="1">
    <citation type="submission" date="2025-08" db="UniProtKB">
        <authorList>
            <consortium name="RefSeq"/>
        </authorList>
    </citation>
    <scope>IDENTIFICATION</scope>
</reference>
<keyword evidence="7 12" id="KW-0067">ATP-binding</keyword>
<comment type="similarity">
    <text evidence="2 12">Belongs to the class-I aminoacyl-tRNA synthetase family.</text>
</comment>
<evidence type="ECO:0000259" key="14">
    <source>
        <dbReference type="SMART" id="SM00991"/>
    </source>
</evidence>
<keyword evidence="9 12" id="KW-0030">Aminoacyl-tRNA synthetase</keyword>
<accession>A0ABM1E146</accession>
<dbReference type="InterPro" id="IPR041872">
    <property type="entry name" value="Anticodon_Met"/>
</dbReference>
<dbReference type="InterPro" id="IPR029038">
    <property type="entry name" value="MetRS_Zn"/>
</dbReference>
<dbReference type="InterPro" id="IPR033911">
    <property type="entry name" value="MetRS_core"/>
</dbReference>
<dbReference type="PROSITE" id="PS00178">
    <property type="entry name" value="AA_TRNA_LIGASE_I"/>
    <property type="match status" value="1"/>
</dbReference>
<dbReference type="CDD" id="cd07957">
    <property type="entry name" value="Anticodon_Ia_Met"/>
    <property type="match status" value="1"/>
</dbReference>
<dbReference type="GeneID" id="106807918"/>
<dbReference type="PRINTS" id="PR01041">
    <property type="entry name" value="TRNASYNTHMET"/>
</dbReference>
<dbReference type="SMART" id="SM00991">
    <property type="entry name" value="WHEP-TRS"/>
    <property type="match status" value="1"/>
</dbReference>
<feature type="compositionally biased region" description="Polar residues" evidence="13">
    <location>
        <begin position="584"/>
        <end position="594"/>
    </location>
</feature>
<keyword evidence="5 12" id="KW-0436">Ligase</keyword>
<evidence type="ECO:0000256" key="2">
    <source>
        <dbReference type="ARBA" id="ARBA00005594"/>
    </source>
</evidence>
<evidence type="ECO:0000313" key="16">
    <source>
        <dbReference type="RefSeq" id="XP_014665917.1"/>
    </source>
</evidence>
<evidence type="ECO:0000256" key="12">
    <source>
        <dbReference type="RuleBase" id="RU363039"/>
    </source>
</evidence>
<dbReference type="InterPro" id="IPR009068">
    <property type="entry name" value="uS15_NS1_RNA-bd_sf"/>
</dbReference>
<dbReference type="Pfam" id="PF19303">
    <property type="entry name" value="Anticodon_3"/>
    <property type="match status" value="1"/>
</dbReference>
<evidence type="ECO:0000256" key="4">
    <source>
        <dbReference type="ARBA" id="ARBA00018335"/>
    </source>
</evidence>
<evidence type="ECO:0000256" key="8">
    <source>
        <dbReference type="ARBA" id="ARBA00022917"/>
    </source>
</evidence>
<name>A0ABM1E146_PRICU</name>
<organism evidence="15 16">
    <name type="scientific">Priapulus caudatus</name>
    <name type="common">Priapulid worm</name>
    <dbReference type="NCBI Taxonomy" id="37621"/>
    <lineage>
        <taxon>Eukaryota</taxon>
        <taxon>Metazoa</taxon>
        <taxon>Ecdysozoa</taxon>
        <taxon>Scalidophora</taxon>
        <taxon>Priapulida</taxon>
        <taxon>Priapulimorpha</taxon>
        <taxon>Priapulimorphida</taxon>
        <taxon>Priapulidae</taxon>
        <taxon>Priapulus</taxon>
    </lineage>
</organism>
<dbReference type="InterPro" id="IPR023458">
    <property type="entry name" value="Met-tRNA_ligase_1"/>
</dbReference>
<dbReference type="RefSeq" id="XP_014665917.1">
    <property type="nucleotide sequence ID" value="XM_014810431.1"/>
</dbReference>
<comment type="subcellular location">
    <subcellularLocation>
        <location evidence="1">Cytoplasm</location>
    </subcellularLocation>
</comment>
<keyword evidence="8 12" id="KW-0648">Protein biosynthesis</keyword>
<dbReference type="PANTHER" id="PTHR45765">
    <property type="entry name" value="METHIONINE--TRNA LIGASE"/>
    <property type="match status" value="1"/>
</dbReference>
<evidence type="ECO:0000256" key="7">
    <source>
        <dbReference type="ARBA" id="ARBA00022840"/>
    </source>
</evidence>
<dbReference type="Gene3D" id="1.10.730.10">
    <property type="entry name" value="Isoleucyl-tRNA Synthetase, Domain 1"/>
    <property type="match status" value="1"/>
</dbReference>
<feature type="compositionally biased region" description="Low complexity" evidence="13">
    <location>
        <begin position="654"/>
        <end position="664"/>
    </location>
</feature>
<proteinExistence type="inferred from homology"/>
<dbReference type="Proteomes" id="UP000695022">
    <property type="component" value="Unplaced"/>
</dbReference>
<feature type="compositionally biased region" description="Basic residues" evidence="13">
    <location>
        <begin position="669"/>
        <end position="680"/>
    </location>
</feature>
<evidence type="ECO:0000313" key="15">
    <source>
        <dbReference type="Proteomes" id="UP000695022"/>
    </source>
</evidence>
<dbReference type="InterPro" id="IPR014729">
    <property type="entry name" value="Rossmann-like_a/b/a_fold"/>
</dbReference>
<dbReference type="EC" id="6.1.1.10" evidence="3"/>
<dbReference type="InterPro" id="IPR000738">
    <property type="entry name" value="WHEP-TRS_dom"/>
</dbReference>
<dbReference type="Pfam" id="PF09334">
    <property type="entry name" value="tRNA-synt_1g"/>
    <property type="match status" value="2"/>
</dbReference>
<dbReference type="SUPFAM" id="SSF57770">
    <property type="entry name" value="Methionyl-tRNA synthetase (MetRS), Zn-domain"/>
    <property type="match status" value="1"/>
</dbReference>
<gene>
    <name evidence="16" type="primary">LOC106807918</name>
</gene>
<dbReference type="PANTHER" id="PTHR45765:SF1">
    <property type="entry name" value="METHIONINE--TRNA LIGASE, CYTOPLASMIC"/>
    <property type="match status" value="1"/>
</dbReference>
<dbReference type="InterPro" id="IPR001412">
    <property type="entry name" value="aa-tRNA-synth_I_CS"/>
</dbReference>
<sequence>MTGKMADSQNSPTPEVGAGDKVVTQEEAAAAGDFFWNGTLPSCRERKHPILPLDDERNILVVSALPYVNNVPHLGNIIGCVLSADVFSRYCRLRGYNVLYVCGTDEYGTATETKALEEGLTPQQICDKYHKIHADIYSWFNIDFDKFGRTTTAHQTKIAQDMFWKLDKGGFLKRDIVEQLLCENCNRFLADRFVEGTCPLCFYEDARGDQCDKCGKLINATELIDPRCKVCSAKPVVKTSEHLFLDLPKVEPALVKWFDQVFAEGDWTSNAIGIARAWVRDGLKPRCITRDLKWGTPVPMEGFTDKVFYVWYDAPIGYISITANYTDEWERWWKNPEQVLTRSCVRQDGKFSKSRQVGVFGDQARDTGIPADIWRFYLLYVRPESQDSSFSWTDFATKNNSELLNNLGNFCNRALMFLYNSFKGVVQAMVLEQEDRQLLALVNRELTAYINLLEKAKLRDAMRIILNVSRHGNQYLQSCKPWVLVKGNEQEKARAGTVISVGVNVSCLVSVMLQPFMPGASATLQAQLSAPAHVVGTLATRFVCLLRAGHVIGKPAPMFDKIEPSKAEELREKFAGRPAPARQGTKTSGKQNSAGSLVIDEAEVEKLTLAIKEQCHTLREGAKVREAKSKKLEKCVVDVEVKLLLELKHKLTLAAGPPAGGAPAQETGKKKKRGGKKKQA</sequence>
<keyword evidence="15" id="KW-1185">Reference proteome</keyword>
<evidence type="ECO:0000256" key="5">
    <source>
        <dbReference type="ARBA" id="ARBA00022598"/>
    </source>
</evidence>
<dbReference type="SUPFAM" id="SSF47060">
    <property type="entry name" value="S15/NS1 RNA-binding domain"/>
    <property type="match status" value="1"/>
</dbReference>
<feature type="region of interest" description="Disordered" evidence="13">
    <location>
        <begin position="653"/>
        <end position="680"/>
    </location>
</feature>
<evidence type="ECO:0000256" key="13">
    <source>
        <dbReference type="SAM" id="MobiDB-lite"/>
    </source>
</evidence>
<feature type="domain" description="WHEP-TRS" evidence="14">
    <location>
        <begin position="607"/>
        <end position="672"/>
    </location>
</feature>
<dbReference type="InterPro" id="IPR015413">
    <property type="entry name" value="Methionyl/Leucyl_tRNA_Synth"/>
</dbReference>
<evidence type="ECO:0000256" key="3">
    <source>
        <dbReference type="ARBA" id="ARBA00012838"/>
    </source>
</evidence>
<evidence type="ECO:0000256" key="9">
    <source>
        <dbReference type="ARBA" id="ARBA00023146"/>
    </source>
</evidence>
<evidence type="ECO:0000256" key="11">
    <source>
        <dbReference type="ARBA" id="ARBA00047364"/>
    </source>
</evidence>
<dbReference type="SUPFAM" id="SSF47323">
    <property type="entry name" value="Anticodon-binding domain of a subclass of class I aminoacyl-tRNA synthetases"/>
    <property type="match status" value="1"/>
</dbReference>
<evidence type="ECO:0000256" key="6">
    <source>
        <dbReference type="ARBA" id="ARBA00022741"/>
    </source>
</evidence>
<feature type="region of interest" description="Disordered" evidence="13">
    <location>
        <begin position="573"/>
        <end position="594"/>
    </location>
</feature>
<dbReference type="Gene3D" id="3.40.50.620">
    <property type="entry name" value="HUPs"/>
    <property type="match status" value="2"/>
</dbReference>
<dbReference type="InterPro" id="IPR009080">
    <property type="entry name" value="tRNAsynth_Ia_anticodon-bd"/>
</dbReference>
<dbReference type="Gene3D" id="1.10.287.10">
    <property type="entry name" value="S15/NS1, RNA-binding"/>
    <property type="match status" value="1"/>
</dbReference>